<reference evidence="2" key="2">
    <citation type="journal article" date="2023" name="IMA Fungus">
        <title>Comparative genomic study of the Penicillium genus elucidates a diverse pangenome and 15 lateral gene transfer events.</title>
        <authorList>
            <person name="Petersen C."/>
            <person name="Sorensen T."/>
            <person name="Nielsen M.R."/>
            <person name="Sondergaard T.E."/>
            <person name="Sorensen J.L."/>
            <person name="Fitzpatrick D.A."/>
            <person name="Frisvad J.C."/>
            <person name="Nielsen K.L."/>
        </authorList>
    </citation>
    <scope>NUCLEOTIDE SEQUENCE</scope>
    <source>
        <strain evidence="2">IBT 30069</strain>
    </source>
</reference>
<proteinExistence type="predicted"/>
<comment type="caution">
    <text evidence="2">The sequence shown here is derived from an EMBL/GenBank/DDBJ whole genome shotgun (WGS) entry which is preliminary data.</text>
</comment>
<reference evidence="2" key="1">
    <citation type="submission" date="2022-11" db="EMBL/GenBank/DDBJ databases">
        <authorList>
            <person name="Petersen C."/>
        </authorList>
    </citation>
    <scope>NUCLEOTIDE SEQUENCE</scope>
    <source>
        <strain evidence="2">IBT 30069</strain>
    </source>
</reference>
<evidence type="ECO:0000256" key="1">
    <source>
        <dbReference type="SAM" id="Coils"/>
    </source>
</evidence>
<dbReference type="Proteomes" id="UP001149165">
    <property type="component" value="Unassembled WGS sequence"/>
</dbReference>
<dbReference type="AlphaFoldDB" id="A0A9W9FZH9"/>
<name>A0A9W9FZH9_9EURO</name>
<evidence type="ECO:0000313" key="3">
    <source>
        <dbReference type="Proteomes" id="UP001149165"/>
    </source>
</evidence>
<dbReference type="EMBL" id="JAPQKH010000003">
    <property type="protein sequence ID" value="KAJ5108457.1"/>
    <property type="molecule type" value="Genomic_DNA"/>
</dbReference>
<keyword evidence="1" id="KW-0175">Coiled coil</keyword>
<accession>A0A9W9FZH9</accession>
<evidence type="ECO:0000313" key="2">
    <source>
        <dbReference type="EMBL" id="KAJ5108457.1"/>
    </source>
</evidence>
<keyword evidence="3" id="KW-1185">Reference proteome</keyword>
<feature type="coiled-coil region" evidence="1">
    <location>
        <begin position="159"/>
        <end position="186"/>
    </location>
</feature>
<dbReference type="OrthoDB" id="4812032at2759"/>
<protein>
    <submittedName>
        <fullName evidence="2">Uncharacterized protein</fullName>
    </submittedName>
</protein>
<gene>
    <name evidence="2" type="ORF">N7456_005132</name>
</gene>
<sequence length="236" mass="26065">MVQPLKRTFADISGEAAQDVDFSVGADGTLAILPLPEPTDSLRQTLIKVQDLAQVVADAHSLAVRTGYRGAAHTDRDPVSLAMKNMTEMEKEQYNAWISGATMPQIDWFKSTKPLPGGARSLGRFKKRACAMQQIWKNSDITTENASWLTTEMVPLLPLVKAVARIQAAERELKGGQSELTAMEIAEIQTTRRIIATSGDNVNRILRQANMLMRSIHTSIQVIRTRQHALQAKTSN</sequence>
<organism evidence="2 3">
    <name type="scientific">Penicillium angulare</name>
    <dbReference type="NCBI Taxonomy" id="116970"/>
    <lineage>
        <taxon>Eukaryota</taxon>
        <taxon>Fungi</taxon>
        <taxon>Dikarya</taxon>
        <taxon>Ascomycota</taxon>
        <taxon>Pezizomycotina</taxon>
        <taxon>Eurotiomycetes</taxon>
        <taxon>Eurotiomycetidae</taxon>
        <taxon>Eurotiales</taxon>
        <taxon>Aspergillaceae</taxon>
        <taxon>Penicillium</taxon>
    </lineage>
</organism>